<dbReference type="OrthoDB" id="3644300at2759"/>
<feature type="compositionally biased region" description="Acidic residues" evidence="1">
    <location>
        <begin position="70"/>
        <end position="80"/>
    </location>
</feature>
<accession>A0A9Q3BA49</accession>
<organism evidence="2 3">
    <name type="scientific">Austropuccinia psidii MF-1</name>
    <dbReference type="NCBI Taxonomy" id="1389203"/>
    <lineage>
        <taxon>Eukaryota</taxon>
        <taxon>Fungi</taxon>
        <taxon>Dikarya</taxon>
        <taxon>Basidiomycota</taxon>
        <taxon>Pucciniomycotina</taxon>
        <taxon>Pucciniomycetes</taxon>
        <taxon>Pucciniales</taxon>
        <taxon>Sphaerophragmiaceae</taxon>
        <taxon>Austropuccinia</taxon>
    </lineage>
</organism>
<keyword evidence="3" id="KW-1185">Reference proteome</keyword>
<evidence type="ECO:0000313" key="2">
    <source>
        <dbReference type="EMBL" id="MBW0461398.1"/>
    </source>
</evidence>
<dbReference type="EMBL" id="AVOT02000152">
    <property type="protein sequence ID" value="MBW0461398.1"/>
    <property type="molecule type" value="Genomic_DNA"/>
</dbReference>
<proteinExistence type="predicted"/>
<feature type="compositionally biased region" description="Polar residues" evidence="1">
    <location>
        <begin position="51"/>
        <end position="61"/>
    </location>
</feature>
<gene>
    <name evidence="2" type="ORF">O181_001113</name>
</gene>
<dbReference type="AlphaFoldDB" id="A0A9Q3BA49"/>
<name>A0A9Q3BA49_9BASI</name>
<evidence type="ECO:0000256" key="1">
    <source>
        <dbReference type="SAM" id="MobiDB-lite"/>
    </source>
</evidence>
<protein>
    <submittedName>
        <fullName evidence="2">Uncharacterized protein</fullName>
    </submittedName>
</protein>
<dbReference type="Proteomes" id="UP000765509">
    <property type="component" value="Unassembled WGS sequence"/>
</dbReference>
<evidence type="ECO:0000313" key="3">
    <source>
        <dbReference type="Proteomes" id="UP000765509"/>
    </source>
</evidence>
<comment type="caution">
    <text evidence="2">The sequence shown here is derived from an EMBL/GenBank/DDBJ whole genome shotgun (WGS) entry which is preliminary data.</text>
</comment>
<sequence>MEDIINRKSIGKTWTRNPMESKIVPKTFREDRRPERPVLKCHKCGKPSHLAKTSTKNTKINKGQIIEEAQCAEEKEESDQDSASSEDTSRGISY</sequence>
<feature type="region of interest" description="Disordered" evidence="1">
    <location>
        <begin position="31"/>
        <end position="94"/>
    </location>
</feature>
<reference evidence="2" key="1">
    <citation type="submission" date="2021-03" db="EMBL/GenBank/DDBJ databases">
        <title>Draft genome sequence of rust myrtle Austropuccinia psidii MF-1, a brazilian biotype.</title>
        <authorList>
            <person name="Quecine M.C."/>
            <person name="Pachon D.M.R."/>
            <person name="Bonatelli M.L."/>
            <person name="Correr F.H."/>
            <person name="Franceschini L.M."/>
            <person name="Leite T.F."/>
            <person name="Margarido G.R.A."/>
            <person name="Almeida C.A."/>
            <person name="Ferrarezi J.A."/>
            <person name="Labate C.A."/>
        </authorList>
    </citation>
    <scope>NUCLEOTIDE SEQUENCE</scope>
    <source>
        <strain evidence="2">MF-1</strain>
    </source>
</reference>